<feature type="non-terminal residue" evidence="1">
    <location>
        <position position="1"/>
    </location>
</feature>
<sequence length="323" mass="34643">PDQYGWPADCGSQKSKTLPRSNTTLTWSRFPLKCIDPVPANASACAAIGGQWVTRAKTKEECLADKACFSEGSNWANGMSSTQCSRCSGTTSSLYDWSPGKWINGSMIPFQWAPKQYSSVNAWAKRVDNMKQWDALINPAINFYLGSAQYGQLTSKYSLVADLYKQISCACSPGHETRQCFGSIEASPVGSTYLQKGKLNKLETPLGVVKAMVASDNKTHANRRRLLADGSVSITVSQVTAQSLAVVVNNQPNYEVVLAAPSTSKVVGELAGDGSDISGFSPSITSASVTLNFAQTITVNKTTYPVGWIGKLVVNKVVAMKGI</sequence>
<proteinExistence type="predicted"/>
<name>A0A0H5RUC1_9EUKA</name>
<dbReference type="EMBL" id="HACM01011877">
    <property type="protein sequence ID" value="CRZ12319.1"/>
    <property type="molecule type" value="Transcribed_RNA"/>
</dbReference>
<reference evidence="1" key="1">
    <citation type="submission" date="2015-04" db="EMBL/GenBank/DDBJ databases">
        <title>The genome sequence of the plant pathogenic Rhizarian Plasmodiophora brassicae reveals insights in its biotrophic life cycle and the origin of chitin synthesis.</title>
        <authorList>
            <person name="Schwelm A."/>
            <person name="Fogelqvist J."/>
            <person name="Knaust A."/>
            <person name="Julke S."/>
            <person name="Lilja T."/>
            <person name="Dhandapani V."/>
            <person name="Bonilla-Rosso G."/>
            <person name="Karlsson M."/>
            <person name="Shevchenko A."/>
            <person name="Choi S.R."/>
            <person name="Kim H.G."/>
            <person name="Park J.Y."/>
            <person name="Lim Y.P."/>
            <person name="Ludwig-Muller J."/>
            <person name="Dixelius C."/>
        </authorList>
    </citation>
    <scope>NUCLEOTIDE SEQUENCE</scope>
    <source>
        <tissue evidence="1">Potato root galls</tissue>
    </source>
</reference>
<evidence type="ECO:0000313" key="1">
    <source>
        <dbReference type="EMBL" id="CRZ12319.1"/>
    </source>
</evidence>
<accession>A0A0H5RUC1</accession>
<feature type="non-terminal residue" evidence="1">
    <location>
        <position position="323"/>
    </location>
</feature>
<organism evidence="1">
    <name type="scientific">Spongospora subterranea</name>
    <dbReference type="NCBI Taxonomy" id="70186"/>
    <lineage>
        <taxon>Eukaryota</taxon>
        <taxon>Sar</taxon>
        <taxon>Rhizaria</taxon>
        <taxon>Endomyxa</taxon>
        <taxon>Phytomyxea</taxon>
        <taxon>Plasmodiophorida</taxon>
        <taxon>Plasmodiophoridae</taxon>
        <taxon>Spongospora</taxon>
    </lineage>
</organism>
<dbReference type="AlphaFoldDB" id="A0A0H5RUC1"/>
<protein>
    <submittedName>
        <fullName evidence="1">Uncharacterized protein</fullName>
    </submittedName>
</protein>